<feature type="transmembrane region" description="Helical" evidence="1">
    <location>
        <begin position="64"/>
        <end position="84"/>
    </location>
</feature>
<keyword evidence="1" id="KW-1133">Transmembrane helix</keyword>
<gene>
    <name evidence="2" type="primary">Nfu_g_1_006975</name>
</gene>
<organism evidence="2">
    <name type="scientific">Nothobranchius rachovii</name>
    <name type="common">bluefin notho</name>
    <dbReference type="NCBI Taxonomy" id="451742"/>
    <lineage>
        <taxon>Eukaryota</taxon>
        <taxon>Metazoa</taxon>
        <taxon>Chordata</taxon>
        <taxon>Craniata</taxon>
        <taxon>Vertebrata</taxon>
        <taxon>Euteleostomi</taxon>
        <taxon>Actinopterygii</taxon>
        <taxon>Neopterygii</taxon>
        <taxon>Teleostei</taxon>
        <taxon>Neoteleostei</taxon>
        <taxon>Acanthomorphata</taxon>
        <taxon>Ovalentaria</taxon>
        <taxon>Atherinomorphae</taxon>
        <taxon>Cyprinodontiformes</taxon>
        <taxon>Nothobranchiidae</taxon>
        <taxon>Nothobranchius</taxon>
    </lineage>
</organism>
<reference evidence="2" key="2">
    <citation type="submission" date="2016-06" db="EMBL/GenBank/DDBJ databases">
        <title>The genome of a short-lived fish provides insights into sex chromosome evolution and the genetic control of aging.</title>
        <authorList>
            <person name="Reichwald K."/>
            <person name="Felder M."/>
            <person name="Petzold A."/>
            <person name="Koch P."/>
            <person name="Groth M."/>
            <person name="Platzer M."/>
        </authorList>
    </citation>
    <scope>NUCLEOTIDE SEQUENCE</scope>
    <source>
        <tissue evidence="2">Brain</tissue>
    </source>
</reference>
<proteinExistence type="predicted"/>
<evidence type="ECO:0000256" key="1">
    <source>
        <dbReference type="SAM" id="Phobius"/>
    </source>
</evidence>
<accession>A0A1A8R3G6</accession>
<dbReference type="AlphaFoldDB" id="A0A1A8R3G6"/>
<dbReference type="EMBL" id="HAEI01007158">
    <property type="protein sequence ID" value="SBS00610.1"/>
    <property type="molecule type" value="Transcribed_RNA"/>
</dbReference>
<feature type="non-terminal residue" evidence="2">
    <location>
        <position position="1"/>
    </location>
</feature>
<keyword evidence="1" id="KW-0812">Transmembrane</keyword>
<keyword evidence="1" id="KW-0472">Membrane</keyword>
<reference evidence="2" key="1">
    <citation type="submission" date="2016-05" db="EMBL/GenBank/DDBJ databases">
        <authorList>
            <person name="Lavstsen T."/>
            <person name="Jespersen J.S."/>
        </authorList>
    </citation>
    <scope>NUCLEOTIDE SEQUENCE</scope>
    <source>
        <tissue evidence="2">Brain</tissue>
    </source>
</reference>
<name>A0A1A8R3G6_9TELE</name>
<feature type="non-terminal residue" evidence="2">
    <location>
        <position position="116"/>
    </location>
</feature>
<protein>
    <submittedName>
        <fullName evidence="2">Uncharacterized protein</fullName>
    </submittedName>
</protein>
<evidence type="ECO:0000313" key="2">
    <source>
        <dbReference type="EMBL" id="SBS00610.1"/>
    </source>
</evidence>
<sequence length="116" mass="12407">GSSPAADKLFLALLTHPGSGPVSPLTDPLCFVHSFSTGPGDRDATLSGGHWRVFILTKQLCTLLLLKLLMFHGLLLLLVADLFVELVVRGSRQPRVLLGINLGVVGRRLLGLTLLS</sequence>